<dbReference type="AlphaFoldDB" id="A0A9P8ULI0"/>
<feature type="domain" description="EAL" evidence="2">
    <location>
        <begin position="1"/>
        <end position="79"/>
    </location>
</feature>
<dbReference type="Proteomes" id="UP000758603">
    <property type="component" value="Unassembled WGS sequence"/>
</dbReference>
<feature type="signal peptide" evidence="1">
    <location>
        <begin position="1"/>
        <end position="28"/>
    </location>
</feature>
<name>A0A9P8ULI0_9PEZI</name>
<comment type="caution">
    <text evidence="3">The sequence shown here is derived from an EMBL/GenBank/DDBJ whole genome shotgun (WGS) entry which is preliminary data.</text>
</comment>
<gene>
    <name evidence="3" type="ORF">BKA67DRAFT_564679</name>
</gene>
<dbReference type="GeneID" id="70131655"/>
<organism evidence="3 4">
    <name type="scientific">Truncatella angustata</name>
    <dbReference type="NCBI Taxonomy" id="152316"/>
    <lineage>
        <taxon>Eukaryota</taxon>
        <taxon>Fungi</taxon>
        <taxon>Dikarya</taxon>
        <taxon>Ascomycota</taxon>
        <taxon>Pezizomycotina</taxon>
        <taxon>Sordariomycetes</taxon>
        <taxon>Xylariomycetidae</taxon>
        <taxon>Amphisphaeriales</taxon>
        <taxon>Sporocadaceae</taxon>
        <taxon>Truncatella</taxon>
    </lineage>
</organism>
<feature type="chain" id="PRO_5040396484" description="EAL domain-containing protein" evidence="1">
    <location>
        <begin position="29"/>
        <end position="79"/>
    </location>
</feature>
<protein>
    <recommendedName>
        <fullName evidence="2">EAL domain-containing protein</fullName>
    </recommendedName>
</protein>
<accession>A0A9P8ULI0</accession>
<evidence type="ECO:0000313" key="3">
    <source>
        <dbReference type="EMBL" id="KAH6654308.1"/>
    </source>
</evidence>
<dbReference type="PROSITE" id="PS50883">
    <property type="entry name" value="EAL"/>
    <property type="match status" value="1"/>
</dbReference>
<keyword evidence="1" id="KW-0732">Signal</keyword>
<keyword evidence="4" id="KW-1185">Reference proteome</keyword>
<evidence type="ECO:0000256" key="1">
    <source>
        <dbReference type="SAM" id="SignalP"/>
    </source>
</evidence>
<evidence type="ECO:0000259" key="2">
    <source>
        <dbReference type="PROSITE" id="PS50883"/>
    </source>
</evidence>
<proteinExistence type="predicted"/>
<dbReference type="RefSeq" id="XP_045958578.1">
    <property type="nucleotide sequence ID" value="XM_046102763.1"/>
</dbReference>
<evidence type="ECO:0000313" key="4">
    <source>
        <dbReference type="Proteomes" id="UP000758603"/>
    </source>
</evidence>
<sequence length="79" mass="8760">MLEQYGRSFDLLLRLTVLLCAGVQRVFQSEIDSLVQAASRGQEALQAVQLELYLGRAVAGRVLQEGMISVGVFRYLSDL</sequence>
<reference evidence="3" key="1">
    <citation type="journal article" date="2021" name="Nat. Commun.">
        <title>Genetic determinants of endophytism in the Arabidopsis root mycobiome.</title>
        <authorList>
            <person name="Mesny F."/>
            <person name="Miyauchi S."/>
            <person name="Thiergart T."/>
            <person name="Pickel B."/>
            <person name="Atanasova L."/>
            <person name="Karlsson M."/>
            <person name="Huettel B."/>
            <person name="Barry K.W."/>
            <person name="Haridas S."/>
            <person name="Chen C."/>
            <person name="Bauer D."/>
            <person name="Andreopoulos W."/>
            <person name="Pangilinan J."/>
            <person name="LaButti K."/>
            <person name="Riley R."/>
            <person name="Lipzen A."/>
            <person name="Clum A."/>
            <person name="Drula E."/>
            <person name="Henrissat B."/>
            <person name="Kohler A."/>
            <person name="Grigoriev I.V."/>
            <person name="Martin F.M."/>
            <person name="Hacquard S."/>
        </authorList>
    </citation>
    <scope>NUCLEOTIDE SEQUENCE</scope>
    <source>
        <strain evidence="3">MPI-SDFR-AT-0073</strain>
    </source>
</reference>
<dbReference type="EMBL" id="JAGPXC010000004">
    <property type="protein sequence ID" value="KAH6654308.1"/>
    <property type="molecule type" value="Genomic_DNA"/>
</dbReference>
<dbReference type="InterPro" id="IPR001633">
    <property type="entry name" value="EAL_dom"/>
</dbReference>